<dbReference type="PANTHER" id="PTHR47642:SF6">
    <property type="entry name" value="ATP-DEPENDENT DNA HELICASE"/>
    <property type="match status" value="1"/>
</dbReference>
<proteinExistence type="inferred from homology"/>
<comment type="similarity">
    <text evidence="1">Belongs to the MobA/MobL family.</text>
</comment>
<dbReference type="Gene3D" id="3.30.930.30">
    <property type="match status" value="1"/>
</dbReference>
<comment type="caution">
    <text evidence="5">The sequence shown here is derived from an EMBL/GenBank/DDBJ whole genome shotgun (WGS) entry which is preliminary data.</text>
</comment>
<dbReference type="Pfam" id="PF13604">
    <property type="entry name" value="AAA_30"/>
    <property type="match status" value="1"/>
</dbReference>
<organism evidence="5 6">
    <name type="scientific">Agrobacterium radiobacter</name>
    <dbReference type="NCBI Taxonomy" id="362"/>
    <lineage>
        <taxon>Bacteria</taxon>
        <taxon>Pseudomonadati</taxon>
        <taxon>Pseudomonadota</taxon>
        <taxon>Alphaproteobacteria</taxon>
        <taxon>Hyphomicrobiales</taxon>
        <taxon>Rhizobiaceae</taxon>
        <taxon>Rhizobium/Agrobacterium group</taxon>
        <taxon>Agrobacterium</taxon>
        <taxon>Agrobacterium tumefaciens complex</taxon>
    </lineage>
</organism>
<dbReference type="NCBIfam" id="NF041496">
    <property type="entry name" value="MobQ"/>
    <property type="match status" value="1"/>
</dbReference>
<evidence type="ECO:0000256" key="1">
    <source>
        <dbReference type="ARBA" id="ARBA00010873"/>
    </source>
</evidence>
<keyword evidence="2" id="KW-0184">Conjugation</keyword>
<dbReference type="NCBIfam" id="TIGR02768">
    <property type="entry name" value="TraA_Ti"/>
    <property type="match status" value="1"/>
</dbReference>
<dbReference type="InterPro" id="IPR027417">
    <property type="entry name" value="P-loop_NTPase"/>
</dbReference>
<dbReference type="CDD" id="cd17933">
    <property type="entry name" value="DEXSc_RecD-like"/>
    <property type="match status" value="1"/>
</dbReference>
<sequence length="1091" mass="120529">MAIYHCSIKPVGRSAGKSAVAAIAYRTASKILNQRDGITHDFTAKQGVVHTEIILPDGIDAPWALDRSGLWNAAEFAERRCDARVAREFEIALPHELTDSEQLSLTRTFAIDLANRFGAAVDFAIHVPQGKSDGRKSDGRNIHAHVVMTTRVITSAGLGEKTLIERENAWLAGRGLPSAQMQVKQVRQAFAGLVNRHLLRAGLDRRVDHRSHLSRGLAIEPTGHMGVHAAQMKERGVDVSRCRIDDDAARRNAELIRRRPEQVLALITSGQSVFTRHDIAGTLGRYITGTDAFHAALAAVMASPQLVLLQQEPQHRPARYSTREMIELERLMAKSAIRMAERSAHAVRATTVKNAIARQNEDLTGRGLGDEQVRAVLHVTGPEQIAAVTGFAGAGKSTMLAAARRAWEADGYRVHGAALAGKAAEGLSASSGIASRTLASWELGWENGKSLPGHKDILVIDEAGMIGSRQLCRFVQQVEARGAKLVLVGDHEQLQAIGAGSPFRAITERTGAIELTEIRRQKDDWQRQASIALATRRTAQALADYAARDAIRFADDRQQACADLVRDYLADRRDNPHHSRIALAHRRVDVRAINDAIRQGLQAEGVLAKDSSQSLTRDAVSVGGDDAGQTDGEIIYRTVNGKRAFAAGDRIVLLQNDRGLGVKNGMLGTVDAVEPDALQLRLDGGTGRQKNGRSITICPKHYQFFDHGYATTIHKAQGATVDRSFVMASATMDRHLTYVAMTRHRLQATLYAGRDAFNDINALTAGMSRSGLKQTTLDYTGTFAERRGLKEQKGDDIRQQQATRQPALQQTVEAQRQRQQQAPDTDGLVQGELRHHHQPPAVPAPLIAAITRYDRTIGEIAHEKALPHLEERIDSLRPLARYVYHDAFSACEAIRPWILDPDTDPATLERAIRACPDQFGTLRGKSGLFGDNRERKEAMYYAGSVARLVRSAAESWRRHLKRERKSETWERKRCDIVEVPALTPRSEEILTHLDALPYEQRPGFVRQMMNSAEGRTALTEAEGIDNALRKRFGTSSLRNEDFEKLRITPDDALSVDRIKQVTGLVERAHHAELVEKQNLTFGETQGLRMRM</sequence>
<dbReference type="PANTHER" id="PTHR47642">
    <property type="entry name" value="ATP-DEPENDENT DNA HELICASE"/>
    <property type="match status" value="1"/>
</dbReference>
<evidence type="ECO:0000313" key="6">
    <source>
        <dbReference type="Proteomes" id="UP001438189"/>
    </source>
</evidence>
<dbReference type="Pfam" id="PF03389">
    <property type="entry name" value="MobA_MobL"/>
    <property type="match status" value="1"/>
</dbReference>
<dbReference type="AlphaFoldDB" id="A0ABD5LMD5"/>
<dbReference type="EMBL" id="JBETME010000005">
    <property type="protein sequence ID" value="MES4991752.1"/>
    <property type="molecule type" value="Genomic_DNA"/>
</dbReference>
<gene>
    <name evidence="5" type="primary">traA</name>
    <name evidence="5" type="ORF">ABVB70_15555</name>
</gene>
<dbReference type="SUPFAM" id="SSF52540">
    <property type="entry name" value="P-loop containing nucleoside triphosphate hydrolases"/>
    <property type="match status" value="2"/>
</dbReference>
<evidence type="ECO:0000256" key="3">
    <source>
        <dbReference type="SAM" id="MobiDB-lite"/>
    </source>
</evidence>
<dbReference type="InterPro" id="IPR005053">
    <property type="entry name" value="MobA_MobL"/>
</dbReference>
<evidence type="ECO:0000259" key="4">
    <source>
        <dbReference type="Pfam" id="PF03389"/>
    </source>
</evidence>
<dbReference type="Gene3D" id="3.40.50.300">
    <property type="entry name" value="P-loop containing nucleotide triphosphate hydrolases"/>
    <property type="match status" value="2"/>
</dbReference>
<feature type="compositionally biased region" description="Basic and acidic residues" evidence="3">
    <location>
        <begin position="788"/>
        <end position="798"/>
    </location>
</feature>
<dbReference type="RefSeq" id="WP_353574317.1">
    <property type="nucleotide sequence ID" value="NZ_JBETME010000005.1"/>
</dbReference>
<accession>A0ABD5LMD5</accession>
<dbReference type="Gene3D" id="2.30.30.940">
    <property type="match status" value="1"/>
</dbReference>
<feature type="compositionally biased region" description="Low complexity" evidence="3">
    <location>
        <begin position="799"/>
        <end position="811"/>
    </location>
</feature>
<dbReference type="Proteomes" id="UP001438189">
    <property type="component" value="Unassembled WGS sequence"/>
</dbReference>
<reference evidence="5 6" key="1">
    <citation type="submission" date="2024-06" db="EMBL/GenBank/DDBJ databases">
        <title>Genome sequencing of Agrobacterium spp. from tobacco in Serbia.</title>
        <authorList>
            <person name="Ilicic R.J."/>
            <person name="Studholme D.J."/>
            <person name="Jelusic A."/>
            <person name="Barac G."/>
            <person name="Bagi F."/>
            <person name="Popovic Milovanovic T."/>
        </authorList>
    </citation>
    <scope>NUCLEOTIDE SEQUENCE [LARGE SCALE GENOMIC DNA]</scope>
    <source>
        <strain evidence="5 6">DA1</strain>
    </source>
</reference>
<feature type="domain" description="MobA/MobL protein" evidence="4">
    <location>
        <begin position="17"/>
        <end position="235"/>
    </location>
</feature>
<protein>
    <submittedName>
        <fullName evidence="5">Ti-type conjugative transfer relaxase TraA</fullName>
    </submittedName>
</protein>
<dbReference type="InterPro" id="IPR014136">
    <property type="entry name" value="TraA_Ti"/>
</dbReference>
<feature type="region of interest" description="Disordered" evidence="3">
    <location>
        <begin position="788"/>
        <end position="825"/>
    </location>
</feature>
<evidence type="ECO:0000256" key="2">
    <source>
        <dbReference type="ARBA" id="ARBA00022971"/>
    </source>
</evidence>
<dbReference type="InterPro" id="IPR051055">
    <property type="entry name" value="PIF1_helicase"/>
</dbReference>
<dbReference type="CDD" id="cd18809">
    <property type="entry name" value="SF1_C_RecD"/>
    <property type="match status" value="1"/>
</dbReference>
<evidence type="ECO:0000313" key="5">
    <source>
        <dbReference type="EMBL" id="MES4991752.1"/>
    </source>
</evidence>
<name>A0ABD5LMD5_AGRRD</name>